<evidence type="ECO:0000313" key="2">
    <source>
        <dbReference type="Proteomes" id="UP001157006"/>
    </source>
</evidence>
<gene>
    <name evidence="1" type="ORF">VFH_I229160</name>
</gene>
<protein>
    <recommendedName>
        <fullName evidence="3">Reverse transcriptase</fullName>
    </recommendedName>
</protein>
<dbReference type="PANTHER" id="PTHR33710">
    <property type="entry name" value="BNAC02G09200D PROTEIN"/>
    <property type="match status" value="1"/>
</dbReference>
<sequence>MVTKNEYRDLGKMLEVTDLHEKDSSGEYYTWTNNQANVVIYSLIDHVLGNLSWLQQHIDFKLQILNSGVSDHSLMCLCRQEDKHPSRTPFKFKNVVTNVLDFKEAVRENWNNPMFGATAMCILWKKLKRLQLVIKSLSRTFIGISRELSKAREQLTTVQKDLLTDQFNMQIIKNVKSCTMQVLNLSNLEEQLLRQKSKVDWLKLGDGNNTYFHASLKSKTRKTQIISLFTKNGDMSFEQEKIAEEIIMFYRNLVGTKSNQSDSIDLVAMRQGKQLTSDQRESLLMPITEEEIVNNIKGISDIYAPGIDGYNAKNFKATWSITKVDVIAVVNEFFEKGLIYKAINCSVITLIPKSNNANMVKDFRPIACCTVIYKIILRIMSMRLGKVLSAVLHQS</sequence>
<evidence type="ECO:0008006" key="3">
    <source>
        <dbReference type="Google" id="ProtNLM"/>
    </source>
</evidence>
<dbReference type="Proteomes" id="UP001157006">
    <property type="component" value="Chromosome 1L"/>
</dbReference>
<evidence type="ECO:0000313" key="1">
    <source>
        <dbReference type="EMBL" id="CAI8585913.1"/>
    </source>
</evidence>
<accession>A0AAV0YM49</accession>
<proteinExistence type="predicted"/>
<dbReference type="EMBL" id="OX451736">
    <property type="protein sequence ID" value="CAI8585913.1"/>
    <property type="molecule type" value="Genomic_DNA"/>
</dbReference>
<reference evidence="1 2" key="1">
    <citation type="submission" date="2023-01" db="EMBL/GenBank/DDBJ databases">
        <authorList>
            <person name="Kreplak J."/>
        </authorList>
    </citation>
    <scope>NUCLEOTIDE SEQUENCE [LARGE SCALE GENOMIC DNA]</scope>
</reference>
<organism evidence="1 2">
    <name type="scientific">Vicia faba</name>
    <name type="common">Broad bean</name>
    <name type="synonym">Faba vulgaris</name>
    <dbReference type="NCBI Taxonomy" id="3906"/>
    <lineage>
        <taxon>Eukaryota</taxon>
        <taxon>Viridiplantae</taxon>
        <taxon>Streptophyta</taxon>
        <taxon>Embryophyta</taxon>
        <taxon>Tracheophyta</taxon>
        <taxon>Spermatophyta</taxon>
        <taxon>Magnoliopsida</taxon>
        <taxon>eudicotyledons</taxon>
        <taxon>Gunneridae</taxon>
        <taxon>Pentapetalae</taxon>
        <taxon>rosids</taxon>
        <taxon>fabids</taxon>
        <taxon>Fabales</taxon>
        <taxon>Fabaceae</taxon>
        <taxon>Papilionoideae</taxon>
        <taxon>50 kb inversion clade</taxon>
        <taxon>NPAAA clade</taxon>
        <taxon>Hologalegina</taxon>
        <taxon>IRL clade</taxon>
        <taxon>Fabeae</taxon>
        <taxon>Vicia</taxon>
    </lineage>
</organism>
<dbReference type="AlphaFoldDB" id="A0AAV0YM49"/>
<name>A0AAV0YM49_VICFA</name>
<dbReference type="PANTHER" id="PTHR33710:SF71">
    <property type="entry name" value="ENDONUCLEASE_EXONUCLEASE_PHOSPHATASE DOMAIN-CONTAINING PROTEIN"/>
    <property type="match status" value="1"/>
</dbReference>
<keyword evidence="2" id="KW-1185">Reference proteome</keyword>